<proteinExistence type="predicted"/>
<protein>
    <submittedName>
        <fullName evidence="2">Uncharacterized protein</fullName>
    </submittedName>
</protein>
<gene>
    <name evidence="2" type="ORF">MTR67_033914</name>
</gene>
<evidence type="ECO:0000313" key="2">
    <source>
        <dbReference type="EMBL" id="WMV40529.1"/>
    </source>
</evidence>
<evidence type="ECO:0000256" key="1">
    <source>
        <dbReference type="SAM" id="MobiDB-lite"/>
    </source>
</evidence>
<name>A0AAF0U7I5_SOLVR</name>
<dbReference type="EMBL" id="CP133619">
    <property type="protein sequence ID" value="WMV40529.1"/>
    <property type="molecule type" value="Genomic_DNA"/>
</dbReference>
<dbReference type="Proteomes" id="UP001234989">
    <property type="component" value="Chromosome 8"/>
</dbReference>
<sequence>MTKLSESDPSIDVDEWGRAELGINNTSGIEDEWGEKSFPELRPAKTVSDSDPPIDEDEWIGAKLTGNDNIDRVRNQGVFEPESMEEDG</sequence>
<feature type="region of interest" description="Disordered" evidence="1">
    <location>
        <begin position="1"/>
        <end position="56"/>
    </location>
</feature>
<keyword evidence="3" id="KW-1185">Reference proteome</keyword>
<dbReference type="AlphaFoldDB" id="A0AAF0U7I5"/>
<feature type="compositionally biased region" description="Basic and acidic residues" evidence="1">
    <location>
        <begin position="34"/>
        <end position="43"/>
    </location>
</feature>
<organism evidence="2 3">
    <name type="scientific">Solanum verrucosum</name>
    <dbReference type="NCBI Taxonomy" id="315347"/>
    <lineage>
        <taxon>Eukaryota</taxon>
        <taxon>Viridiplantae</taxon>
        <taxon>Streptophyta</taxon>
        <taxon>Embryophyta</taxon>
        <taxon>Tracheophyta</taxon>
        <taxon>Spermatophyta</taxon>
        <taxon>Magnoliopsida</taxon>
        <taxon>eudicotyledons</taxon>
        <taxon>Gunneridae</taxon>
        <taxon>Pentapetalae</taxon>
        <taxon>asterids</taxon>
        <taxon>lamiids</taxon>
        <taxon>Solanales</taxon>
        <taxon>Solanaceae</taxon>
        <taxon>Solanoideae</taxon>
        <taxon>Solaneae</taxon>
        <taxon>Solanum</taxon>
    </lineage>
</organism>
<evidence type="ECO:0000313" key="3">
    <source>
        <dbReference type="Proteomes" id="UP001234989"/>
    </source>
</evidence>
<reference evidence="2" key="1">
    <citation type="submission" date="2023-08" db="EMBL/GenBank/DDBJ databases">
        <title>A de novo genome assembly of Solanum verrucosum Schlechtendal, a Mexican diploid species geographically isolated from the other diploid A-genome species in potato relatives.</title>
        <authorList>
            <person name="Hosaka K."/>
        </authorList>
    </citation>
    <scope>NUCLEOTIDE SEQUENCE</scope>
    <source>
        <tissue evidence="2">Young leaves</tissue>
    </source>
</reference>
<accession>A0AAF0U7I5</accession>